<reference evidence="2 3" key="1">
    <citation type="submission" date="2020-09" db="EMBL/GenBank/DDBJ databases">
        <title>De no assembly of potato wild relative species, Solanum commersonii.</title>
        <authorList>
            <person name="Cho K."/>
        </authorList>
    </citation>
    <scope>NUCLEOTIDE SEQUENCE [LARGE SCALE GENOMIC DNA]</scope>
    <source>
        <strain evidence="2">LZ3.2</strain>
        <tissue evidence="2">Leaf</tissue>
    </source>
</reference>
<organism evidence="2 3">
    <name type="scientific">Solanum commersonii</name>
    <name type="common">Commerson's wild potato</name>
    <name type="synonym">Commerson's nightshade</name>
    <dbReference type="NCBI Taxonomy" id="4109"/>
    <lineage>
        <taxon>Eukaryota</taxon>
        <taxon>Viridiplantae</taxon>
        <taxon>Streptophyta</taxon>
        <taxon>Embryophyta</taxon>
        <taxon>Tracheophyta</taxon>
        <taxon>Spermatophyta</taxon>
        <taxon>Magnoliopsida</taxon>
        <taxon>eudicotyledons</taxon>
        <taxon>Gunneridae</taxon>
        <taxon>Pentapetalae</taxon>
        <taxon>asterids</taxon>
        <taxon>lamiids</taxon>
        <taxon>Solanales</taxon>
        <taxon>Solanaceae</taxon>
        <taxon>Solanoideae</taxon>
        <taxon>Solaneae</taxon>
        <taxon>Solanum</taxon>
    </lineage>
</organism>
<evidence type="ECO:0000313" key="2">
    <source>
        <dbReference type="EMBL" id="KAG5618902.1"/>
    </source>
</evidence>
<evidence type="ECO:0000313" key="3">
    <source>
        <dbReference type="Proteomes" id="UP000824120"/>
    </source>
</evidence>
<keyword evidence="1" id="KW-0175">Coiled coil</keyword>
<dbReference type="GO" id="GO:0045046">
    <property type="term" value="P:protein import into peroxisome membrane"/>
    <property type="evidence" value="ECO:0007669"/>
    <property type="project" value="TreeGrafter"/>
</dbReference>
<dbReference type="PANTHER" id="PTHR28080">
    <property type="entry name" value="PEROXISOMAL BIOGENESIS FACTOR 3"/>
    <property type="match status" value="1"/>
</dbReference>
<dbReference type="GO" id="GO:0030674">
    <property type="term" value="F:protein-macromolecule adaptor activity"/>
    <property type="evidence" value="ECO:0007669"/>
    <property type="project" value="TreeGrafter"/>
</dbReference>
<sequence>MVIGLQTFPQGTSTFSNCKIPSRKWPSLPNAIRRREFWRRHKRKVYVTFGVLGSGYLLYKLYEGHTRRLSDLEKELADERRNEELIRSQIKEHFGKIQTIADSTTLPHVMRHLSSRIEGDLDLTHLMERLMKGKDKPNSLTAAEKLELWDRLKILSMDMCTNIAYFNFCIMLLAYDVVSCAYPDFTRIVLSLWATTMVSLYIRVQVNILGRHLYIDTARGLGSSIQLDEADLIDRDDEQQFLASADYLTNVGLPALISCFETATSEVLKGKQLKDFFNTTVLHDTILQILATFLSMGSPHHWMGFLMPEPSKLYNSAATSSSDSTEPSPASKFEQLMLEAQAVLSSSEFENILDMSLKTAVDVMMEDIKVLCGETNLKLGIPLAKLLPRLAHMSHILLEEPNRDRYIQIVQSMPEVEMFFTLLYASTPAS</sequence>
<dbReference type="InterPro" id="IPR006966">
    <property type="entry name" value="Peroxin-3"/>
</dbReference>
<dbReference type="EMBL" id="JACXVP010000003">
    <property type="protein sequence ID" value="KAG5618902.1"/>
    <property type="molecule type" value="Genomic_DNA"/>
</dbReference>
<gene>
    <name evidence="2" type="ORF">H5410_018726</name>
</gene>
<dbReference type="Pfam" id="PF04882">
    <property type="entry name" value="Peroxin-3"/>
    <property type="match status" value="1"/>
</dbReference>
<dbReference type="Proteomes" id="UP000824120">
    <property type="component" value="Chromosome 3"/>
</dbReference>
<evidence type="ECO:0000256" key="1">
    <source>
        <dbReference type="SAM" id="Coils"/>
    </source>
</evidence>
<dbReference type="PANTHER" id="PTHR28080:SF5">
    <property type="entry name" value="PEROXISOME BIOGENESIS PROTEIN 3-2-LIKE"/>
    <property type="match status" value="1"/>
</dbReference>
<protein>
    <submittedName>
        <fullName evidence="2">Uncharacterized protein</fullName>
    </submittedName>
</protein>
<name>A0A9J6A2R7_SOLCO</name>
<dbReference type="OrthoDB" id="45930at2759"/>
<keyword evidence="3" id="KW-1185">Reference proteome</keyword>
<proteinExistence type="predicted"/>
<comment type="caution">
    <text evidence="2">The sequence shown here is derived from an EMBL/GenBank/DDBJ whole genome shotgun (WGS) entry which is preliminary data.</text>
</comment>
<accession>A0A9J6A2R7</accession>
<feature type="coiled-coil region" evidence="1">
    <location>
        <begin position="62"/>
        <end position="89"/>
    </location>
</feature>
<dbReference type="AlphaFoldDB" id="A0A9J6A2R7"/>
<dbReference type="GO" id="GO:0005778">
    <property type="term" value="C:peroxisomal membrane"/>
    <property type="evidence" value="ECO:0007669"/>
    <property type="project" value="InterPro"/>
</dbReference>